<sequence length="151" mass="17162">MDGVEQEGGDSNISVGRWEEILQEIKTYNEENKKNKNIRAVPESLIDEIKLQHVYPRLDENVTTHINHLLKSPFCIHPKTGKVCVPIPVGELDRFKPDNVPTIHQLLDSTADGGDQARDQLKKYTNYFETFVKRSIMLNNSGNEGGSVDDW</sequence>
<dbReference type="GO" id="GO:0003899">
    <property type="term" value="F:DNA-directed RNA polymerase activity"/>
    <property type="evidence" value="ECO:0007669"/>
    <property type="project" value="InterPro"/>
</dbReference>
<evidence type="ECO:0000313" key="3">
    <source>
        <dbReference type="Proteomes" id="UP000188320"/>
    </source>
</evidence>
<gene>
    <name evidence="2" type="ORF">AX774_g6892</name>
</gene>
<evidence type="ECO:0000256" key="1">
    <source>
        <dbReference type="ARBA" id="ARBA00009762"/>
    </source>
</evidence>
<dbReference type="AlphaFoldDB" id="A0A1R1PFD3"/>
<dbReference type="Gene3D" id="3.90.920.10">
    <property type="entry name" value="DNA primase, PRIM domain"/>
    <property type="match status" value="1"/>
</dbReference>
<dbReference type="PANTHER" id="PTHR10536">
    <property type="entry name" value="DNA PRIMASE SMALL SUBUNIT"/>
    <property type="match status" value="1"/>
</dbReference>
<dbReference type="EMBL" id="LSSK01001454">
    <property type="protein sequence ID" value="OMH79677.1"/>
    <property type="molecule type" value="Genomic_DNA"/>
</dbReference>
<dbReference type="Proteomes" id="UP000188320">
    <property type="component" value="Unassembled WGS sequence"/>
</dbReference>
<keyword evidence="3" id="KW-1185">Reference proteome</keyword>
<dbReference type="SUPFAM" id="SSF56747">
    <property type="entry name" value="Prim-pol domain"/>
    <property type="match status" value="1"/>
</dbReference>
<dbReference type="OrthoDB" id="19606at2759"/>
<comment type="caution">
    <text evidence="2">The sequence shown here is derived from an EMBL/GenBank/DDBJ whole genome shotgun (WGS) entry which is preliminary data.</text>
</comment>
<name>A0A1R1PFD3_ZANCU</name>
<reference evidence="3" key="1">
    <citation type="submission" date="2017-01" db="EMBL/GenBank/DDBJ databases">
        <authorList>
            <person name="Wang Y."/>
            <person name="White M."/>
            <person name="Kvist S."/>
            <person name="Moncalvo J.-M."/>
        </authorList>
    </citation>
    <scope>NUCLEOTIDE SEQUENCE [LARGE SCALE GENOMIC DNA]</scope>
    <source>
        <strain evidence="3">COL-18-3</strain>
    </source>
</reference>
<evidence type="ECO:0000313" key="2">
    <source>
        <dbReference type="EMBL" id="OMH79677.1"/>
    </source>
</evidence>
<organism evidence="2 3">
    <name type="scientific">Zancudomyces culisetae</name>
    <name type="common">Gut fungus</name>
    <name type="synonym">Smittium culisetae</name>
    <dbReference type="NCBI Taxonomy" id="1213189"/>
    <lineage>
        <taxon>Eukaryota</taxon>
        <taxon>Fungi</taxon>
        <taxon>Fungi incertae sedis</taxon>
        <taxon>Zoopagomycota</taxon>
        <taxon>Kickxellomycotina</taxon>
        <taxon>Harpellomycetes</taxon>
        <taxon>Harpellales</taxon>
        <taxon>Legeriomycetaceae</taxon>
        <taxon>Zancudomyces</taxon>
    </lineage>
</organism>
<protein>
    <submittedName>
        <fullName evidence="2">DNA primase small subunit</fullName>
    </submittedName>
</protein>
<proteinExistence type="inferred from homology"/>
<dbReference type="InterPro" id="IPR002755">
    <property type="entry name" value="DNA_primase_S"/>
</dbReference>
<dbReference type="Pfam" id="PF01896">
    <property type="entry name" value="DNA_primase_S"/>
    <property type="match status" value="1"/>
</dbReference>
<accession>A0A1R1PFD3</accession>
<dbReference type="GO" id="GO:0006269">
    <property type="term" value="P:DNA replication, synthesis of primer"/>
    <property type="evidence" value="ECO:0007669"/>
    <property type="project" value="InterPro"/>
</dbReference>
<comment type="similarity">
    <text evidence="1">Belongs to the eukaryotic-type primase small subunit family.</text>
</comment>